<dbReference type="GO" id="GO:0006782">
    <property type="term" value="P:protoporphyrinogen IX biosynthetic process"/>
    <property type="evidence" value="ECO:0007669"/>
    <property type="project" value="UniProtKB-UniRule"/>
</dbReference>
<dbReference type="PANTHER" id="PTHR38042:SF1">
    <property type="entry name" value="UROPORPHYRINOGEN-III SYNTHASE, CHLOROPLASTIC"/>
    <property type="match status" value="1"/>
</dbReference>
<feature type="domain" description="Tetrapyrrole biosynthesis uroporphyrinogen III synthase" evidence="10">
    <location>
        <begin position="14"/>
        <end position="258"/>
    </location>
</feature>
<evidence type="ECO:0000256" key="7">
    <source>
        <dbReference type="ARBA" id="ARBA00040167"/>
    </source>
</evidence>
<accession>A0A857JAA2</accession>
<dbReference type="GO" id="GO:0004852">
    <property type="term" value="F:uroporphyrinogen-III synthase activity"/>
    <property type="evidence" value="ECO:0007669"/>
    <property type="project" value="UniProtKB-UniRule"/>
</dbReference>
<dbReference type="EC" id="4.2.1.75" evidence="3 9"/>
<evidence type="ECO:0000256" key="5">
    <source>
        <dbReference type="ARBA" id="ARBA00023244"/>
    </source>
</evidence>
<evidence type="ECO:0000256" key="1">
    <source>
        <dbReference type="ARBA" id="ARBA00004772"/>
    </source>
</evidence>
<comment type="catalytic activity">
    <reaction evidence="8 9">
        <text>hydroxymethylbilane = uroporphyrinogen III + H2O</text>
        <dbReference type="Rhea" id="RHEA:18965"/>
        <dbReference type="ChEBI" id="CHEBI:15377"/>
        <dbReference type="ChEBI" id="CHEBI:57308"/>
        <dbReference type="ChEBI" id="CHEBI:57845"/>
        <dbReference type="EC" id="4.2.1.75"/>
    </reaction>
</comment>
<dbReference type="GO" id="GO:0006780">
    <property type="term" value="P:uroporphyrinogen III biosynthetic process"/>
    <property type="evidence" value="ECO:0007669"/>
    <property type="project" value="UniProtKB-UniRule"/>
</dbReference>
<evidence type="ECO:0000256" key="9">
    <source>
        <dbReference type="RuleBase" id="RU366031"/>
    </source>
</evidence>
<dbReference type="InterPro" id="IPR003754">
    <property type="entry name" value="4pyrrol_synth_uPrphyn_synth"/>
</dbReference>
<dbReference type="KEGG" id="xyk:GT347_20465"/>
<dbReference type="InterPro" id="IPR039793">
    <property type="entry name" value="UROS/Hem4"/>
</dbReference>
<evidence type="ECO:0000259" key="10">
    <source>
        <dbReference type="Pfam" id="PF02602"/>
    </source>
</evidence>
<keyword evidence="12" id="KW-1185">Reference proteome</keyword>
<name>A0A857JAA2_9BURK</name>
<evidence type="ECO:0000256" key="2">
    <source>
        <dbReference type="ARBA" id="ARBA00008133"/>
    </source>
</evidence>
<dbReference type="PANTHER" id="PTHR38042">
    <property type="entry name" value="UROPORPHYRINOGEN-III SYNTHASE, CHLOROPLASTIC"/>
    <property type="match status" value="1"/>
</dbReference>
<sequence>MRVIVTRPAAECESWSGLLRQAGFDAVALPLIAIHPLAEPGRAALLQAWAGLGSWRAVMFVSAAAVQHFFDAAPEGSAWPAGTRAWAPGPGTAAVLLARGVAAADIDQPPPDAPRLDSEALWQAAGHRIAPGDGALIVRGAEQGQDDPARAGHGRAWMAERLCSAGALVSTIAAYSRAAPAWTATQAAEAARLASPDSAWVFSNSEAVTHLFALLPQAAAALRLGGAIATHPRIAAAARAAGFARVIAASPGRDGLIEALHTLERSIESAG</sequence>
<dbReference type="Pfam" id="PF02602">
    <property type="entry name" value="HEM4"/>
    <property type="match status" value="1"/>
</dbReference>
<gene>
    <name evidence="11" type="ORF">GT347_20465</name>
</gene>
<dbReference type="SUPFAM" id="SSF69618">
    <property type="entry name" value="HemD-like"/>
    <property type="match status" value="1"/>
</dbReference>
<evidence type="ECO:0000256" key="4">
    <source>
        <dbReference type="ARBA" id="ARBA00023239"/>
    </source>
</evidence>
<evidence type="ECO:0000256" key="6">
    <source>
        <dbReference type="ARBA" id="ARBA00037589"/>
    </source>
</evidence>
<comment type="function">
    <text evidence="6 9">Catalyzes cyclization of the linear tetrapyrrole, hydroxymethylbilane, to the macrocyclic uroporphyrinogen III.</text>
</comment>
<dbReference type="Proteomes" id="UP000464787">
    <property type="component" value="Chromosome"/>
</dbReference>
<organism evidence="11 12">
    <name type="scientific">Xylophilus rhododendri</name>
    <dbReference type="NCBI Taxonomy" id="2697032"/>
    <lineage>
        <taxon>Bacteria</taxon>
        <taxon>Pseudomonadati</taxon>
        <taxon>Pseudomonadota</taxon>
        <taxon>Betaproteobacteria</taxon>
        <taxon>Burkholderiales</taxon>
        <taxon>Xylophilus</taxon>
    </lineage>
</organism>
<evidence type="ECO:0000313" key="12">
    <source>
        <dbReference type="Proteomes" id="UP000464787"/>
    </source>
</evidence>
<dbReference type="EMBL" id="CP047650">
    <property type="protein sequence ID" value="QHJ00144.1"/>
    <property type="molecule type" value="Genomic_DNA"/>
</dbReference>
<reference evidence="11 12" key="1">
    <citation type="submission" date="2020-01" db="EMBL/GenBank/DDBJ databases">
        <title>Genome sequencing of strain KACC 21265.</title>
        <authorList>
            <person name="Heo J."/>
            <person name="Kim S.-J."/>
            <person name="Kim J.-S."/>
            <person name="Hong S.-B."/>
            <person name="Kwon S.-W."/>
        </authorList>
    </citation>
    <scope>NUCLEOTIDE SEQUENCE [LARGE SCALE GENOMIC DNA]</scope>
    <source>
        <strain evidence="11 12">KACC 21265</strain>
    </source>
</reference>
<comment type="similarity">
    <text evidence="2 9">Belongs to the uroporphyrinogen-III synthase family.</text>
</comment>
<evidence type="ECO:0000256" key="8">
    <source>
        <dbReference type="ARBA" id="ARBA00048617"/>
    </source>
</evidence>
<evidence type="ECO:0000313" key="11">
    <source>
        <dbReference type="EMBL" id="QHJ00144.1"/>
    </source>
</evidence>
<evidence type="ECO:0000256" key="3">
    <source>
        <dbReference type="ARBA" id="ARBA00013109"/>
    </source>
</evidence>
<dbReference type="AlphaFoldDB" id="A0A857JAA2"/>
<dbReference type="Gene3D" id="3.40.50.10090">
    <property type="match status" value="2"/>
</dbReference>
<comment type="pathway">
    <text evidence="1 9">Porphyrin-containing compound metabolism; protoporphyrin-IX biosynthesis; coproporphyrinogen-III from 5-aminolevulinate: step 3/4.</text>
</comment>
<protein>
    <recommendedName>
        <fullName evidence="7 9">Uroporphyrinogen-III synthase</fullName>
        <ecNumber evidence="3 9">4.2.1.75</ecNumber>
    </recommendedName>
</protein>
<dbReference type="CDD" id="cd06578">
    <property type="entry name" value="HemD"/>
    <property type="match status" value="1"/>
</dbReference>
<keyword evidence="5 9" id="KW-0627">Porphyrin biosynthesis</keyword>
<dbReference type="InterPro" id="IPR036108">
    <property type="entry name" value="4pyrrol_syn_uPrphyn_synt_sf"/>
</dbReference>
<keyword evidence="4 9" id="KW-0456">Lyase</keyword>
<proteinExistence type="inferred from homology"/>